<dbReference type="CDD" id="cd06171">
    <property type="entry name" value="Sigma70_r4"/>
    <property type="match status" value="1"/>
</dbReference>
<evidence type="ECO:0000256" key="4">
    <source>
        <dbReference type="ARBA" id="ARBA00023163"/>
    </source>
</evidence>
<dbReference type="SUPFAM" id="SSF88659">
    <property type="entry name" value="Sigma3 and sigma4 domains of RNA polymerase sigma factors"/>
    <property type="match status" value="1"/>
</dbReference>
<proteinExistence type="inferred from homology"/>
<dbReference type="Gene3D" id="1.10.10.10">
    <property type="entry name" value="Winged helix-like DNA-binding domain superfamily/Winged helix DNA-binding domain"/>
    <property type="match status" value="1"/>
</dbReference>
<dbReference type="InterPro" id="IPR039425">
    <property type="entry name" value="RNA_pol_sigma-70-like"/>
</dbReference>
<dbReference type="InterPro" id="IPR007627">
    <property type="entry name" value="RNA_pol_sigma70_r2"/>
</dbReference>
<dbReference type="InterPro" id="IPR013249">
    <property type="entry name" value="RNA_pol_sigma70_r4_t2"/>
</dbReference>
<dbReference type="PANTHER" id="PTHR43133">
    <property type="entry name" value="RNA POLYMERASE ECF-TYPE SIGMA FACTO"/>
    <property type="match status" value="1"/>
</dbReference>
<dbReference type="KEGG" id="ddb:E7747_03620"/>
<comment type="similarity">
    <text evidence="1">Belongs to the sigma-70 factor family. ECF subfamily.</text>
</comment>
<keyword evidence="2" id="KW-0805">Transcription regulation</keyword>
<reference evidence="8" key="1">
    <citation type="submission" date="2019-02" db="EMBL/GenBank/DDBJ databases">
        <title>Isolation and identification of novel species under the genus Muribaculum.</title>
        <authorList>
            <person name="Miyake S."/>
            <person name="Ding Y."/>
            <person name="Low A."/>
            <person name="Soh M."/>
            <person name="Seedorf H."/>
        </authorList>
    </citation>
    <scope>NUCLEOTIDE SEQUENCE [LARGE SCALE GENOMIC DNA]</scope>
    <source>
        <strain evidence="8">H5</strain>
    </source>
</reference>
<dbReference type="Gene3D" id="1.10.1740.10">
    <property type="match status" value="1"/>
</dbReference>
<dbReference type="GO" id="GO:0016987">
    <property type="term" value="F:sigma factor activity"/>
    <property type="evidence" value="ECO:0007669"/>
    <property type="project" value="UniProtKB-KW"/>
</dbReference>
<accession>A0A4P7W0T8</accession>
<protein>
    <submittedName>
        <fullName evidence="7">RNA polymerase sigma-70 factor</fullName>
    </submittedName>
</protein>
<dbReference type="InterPro" id="IPR013325">
    <property type="entry name" value="RNA_pol_sigma_r2"/>
</dbReference>
<sequence>MSITDKKPIISAEDIFRRYYRPLCLYALRYLRSPENSEDVVQDCLTDFLERRDDGHDVADVKSYLFMMVRNRSLDMLRRASLIDSSATDEEFDDIIDEDDREEAAFIEARLWTAIDSLPEKCREVLLMSKRDGLKYEEIAEEMGISVNTVKNQISKALKALKEGCHRVYMFFFG</sequence>
<evidence type="ECO:0000256" key="2">
    <source>
        <dbReference type="ARBA" id="ARBA00023015"/>
    </source>
</evidence>
<dbReference type="Pfam" id="PF04542">
    <property type="entry name" value="Sigma70_r2"/>
    <property type="match status" value="1"/>
</dbReference>
<feature type="domain" description="RNA polymerase sigma factor 70 region 4 type 2" evidence="6">
    <location>
        <begin position="110"/>
        <end position="161"/>
    </location>
</feature>
<dbReference type="SUPFAM" id="SSF88946">
    <property type="entry name" value="Sigma2 domain of RNA polymerase sigma factors"/>
    <property type="match status" value="1"/>
</dbReference>
<dbReference type="InterPro" id="IPR014327">
    <property type="entry name" value="RNA_pol_sigma70_bacteroid"/>
</dbReference>
<dbReference type="EMBL" id="CP039396">
    <property type="protein sequence ID" value="QCD41473.1"/>
    <property type="molecule type" value="Genomic_DNA"/>
</dbReference>
<dbReference type="InterPro" id="IPR014284">
    <property type="entry name" value="RNA_pol_sigma-70_dom"/>
</dbReference>
<evidence type="ECO:0000259" key="6">
    <source>
        <dbReference type="Pfam" id="PF08281"/>
    </source>
</evidence>
<name>A0A4P7W0T8_9BACT</name>
<keyword evidence="3" id="KW-0731">Sigma factor</keyword>
<dbReference type="RefSeq" id="WP_136414159.1">
    <property type="nucleotide sequence ID" value="NZ_CAXHQF010000009.1"/>
</dbReference>
<dbReference type="GO" id="GO:0006352">
    <property type="term" value="P:DNA-templated transcription initiation"/>
    <property type="evidence" value="ECO:0007669"/>
    <property type="project" value="InterPro"/>
</dbReference>
<evidence type="ECO:0000256" key="3">
    <source>
        <dbReference type="ARBA" id="ARBA00023082"/>
    </source>
</evidence>
<evidence type="ECO:0000313" key="7">
    <source>
        <dbReference type="EMBL" id="QCD41473.1"/>
    </source>
</evidence>
<evidence type="ECO:0000313" key="8">
    <source>
        <dbReference type="Proteomes" id="UP000297149"/>
    </source>
</evidence>
<dbReference type="PANTHER" id="PTHR43133:SF46">
    <property type="entry name" value="RNA POLYMERASE SIGMA-70 FACTOR ECF SUBFAMILY"/>
    <property type="match status" value="1"/>
</dbReference>
<dbReference type="Pfam" id="PF08281">
    <property type="entry name" value="Sigma70_r4_2"/>
    <property type="match status" value="1"/>
</dbReference>
<dbReference type="Proteomes" id="UP000297149">
    <property type="component" value="Chromosome"/>
</dbReference>
<evidence type="ECO:0000256" key="1">
    <source>
        <dbReference type="ARBA" id="ARBA00010641"/>
    </source>
</evidence>
<dbReference type="AlphaFoldDB" id="A0A4P7W0T8"/>
<organism evidence="7 8">
    <name type="scientific">Duncaniella dubosii</name>
    <dbReference type="NCBI Taxonomy" id="2518971"/>
    <lineage>
        <taxon>Bacteria</taxon>
        <taxon>Pseudomonadati</taxon>
        <taxon>Bacteroidota</taxon>
        <taxon>Bacteroidia</taxon>
        <taxon>Bacteroidales</taxon>
        <taxon>Muribaculaceae</taxon>
        <taxon>Duncaniella</taxon>
    </lineage>
</organism>
<keyword evidence="8" id="KW-1185">Reference proteome</keyword>
<dbReference type="InterPro" id="IPR036388">
    <property type="entry name" value="WH-like_DNA-bd_sf"/>
</dbReference>
<evidence type="ECO:0000259" key="5">
    <source>
        <dbReference type="Pfam" id="PF04542"/>
    </source>
</evidence>
<keyword evidence="4" id="KW-0804">Transcription</keyword>
<dbReference type="GO" id="GO:0003677">
    <property type="term" value="F:DNA binding"/>
    <property type="evidence" value="ECO:0007669"/>
    <property type="project" value="InterPro"/>
</dbReference>
<feature type="domain" description="RNA polymerase sigma-70 region 2" evidence="5">
    <location>
        <begin position="15"/>
        <end position="81"/>
    </location>
</feature>
<dbReference type="NCBIfam" id="TIGR02985">
    <property type="entry name" value="Sig70_bacteroi1"/>
    <property type="match status" value="1"/>
</dbReference>
<dbReference type="NCBIfam" id="TIGR02937">
    <property type="entry name" value="sigma70-ECF"/>
    <property type="match status" value="1"/>
</dbReference>
<dbReference type="InterPro" id="IPR013324">
    <property type="entry name" value="RNA_pol_sigma_r3/r4-like"/>
</dbReference>
<gene>
    <name evidence="7" type="ORF">E7747_03620</name>
</gene>